<proteinExistence type="predicted"/>
<evidence type="ECO:0000313" key="1">
    <source>
        <dbReference type="EMBL" id="UOQ51604.1"/>
    </source>
</evidence>
<dbReference type="RefSeq" id="WP_244714809.1">
    <property type="nucleotide sequence ID" value="NZ_CP095049.1"/>
</dbReference>
<sequence>MNKFIGVLALLLSVVGYWSLGQTPEVSQQEAIRVAEAFVQDNGYTSKPARSATLHYELLDAYAKDAGTILKARSNTLHPNAFCIAEDPESWHVGFLLTRVSFSTLSAGQKQADLAGRVVMVNKRDKTVKMAHKDPLFSHFKKL</sequence>
<accession>A0ABY4F558</accession>
<organism evidence="1 2">
    <name type="scientific">Hymenobacter cellulosivorans</name>
    <dbReference type="NCBI Taxonomy" id="2932249"/>
    <lineage>
        <taxon>Bacteria</taxon>
        <taxon>Pseudomonadati</taxon>
        <taxon>Bacteroidota</taxon>
        <taxon>Cytophagia</taxon>
        <taxon>Cytophagales</taxon>
        <taxon>Hymenobacteraceae</taxon>
        <taxon>Hymenobacter</taxon>
    </lineage>
</organism>
<dbReference type="Proteomes" id="UP000831785">
    <property type="component" value="Chromosome"/>
</dbReference>
<protein>
    <submittedName>
        <fullName evidence="1">Uncharacterized protein</fullName>
    </submittedName>
</protein>
<keyword evidence="2" id="KW-1185">Reference proteome</keyword>
<evidence type="ECO:0000313" key="2">
    <source>
        <dbReference type="Proteomes" id="UP000831785"/>
    </source>
</evidence>
<reference evidence="1 2" key="1">
    <citation type="submission" date="2022-04" db="EMBL/GenBank/DDBJ databases">
        <title>Hymenobacter sp. isolated from the air.</title>
        <authorList>
            <person name="Won M."/>
            <person name="Lee C.-M."/>
            <person name="Woen H.-Y."/>
            <person name="Kwon S.-W."/>
        </authorList>
    </citation>
    <scope>NUCLEOTIDE SEQUENCE [LARGE SCALE GENOMIC DNA]</scope>
    <source>
        <strain evidence="2">5116 S-27</strain>
    </source>
</reference>
<gene>
    <name evidence="1" type="ORF">MUN80_17795</name>
</gene>
<name>A0ABY4F558_9BACT</name>
<dbReference type="EMBL" id="CP095049">
    <property type="protein sequence ID" value="UOQ51604.1"/>
    <property type="molecule type" value="Genomic_DNA"/>
</dbReference>